<gene>
    <name evidence="1" type="ORF">PMAYCL1PPCAC_14337</name>
</gene>
<reference evidence="2" key="1">
    <citation type="submission" date="2022-10" db="EMBL/GenBank/DDBJ databases">
        <title>Genome assembly of Pristionchus species.</title>
        <authorList>
            <person name="Yoshida K."/>
            <person name="Sommer R.J."/>
        </authorList>
    </citation>
    <scope>NUCLEOTIDE SEQUENCE [LARGE SCALE GENOMIC DNA]</scope>
    <source>
        <strain evidence="2">RS5460</strain>
    </source>
</reference>
<accession>A0AAN4ZTH6</accession>
<evidence type="ECO:0000313" key="2">
    <source>
        <dbReference type="Proteomes" id="UP001328107"/>
    </source>
</evidence>
<name>A0AAN4ZTH6_9BILA</name>
<dbReference type="AlphaFoldDB" id="A0AAN4ZTH6"/>
<dbReference type="Proteomes" id="UP001328107">
    <property type="component" value="Unassembled WGS sequence"/>
</dbReference>
<organism evidence="1 2">
    <name type="scientific">Pristionchus mayeri</name>
    <dbReference type="NCBI Taxonomy" id="1317129"/>
    <lineage>
        <taxon>Eukaryota</taxon>
        <taxon>Metazoa</taxon>
        <taxon>Ecdysozoa</taxon>
        <taxon>Nematoda</taxon>
        <taxon>Chromadorea</taxon>
        <taxon>Rhabditida</taxon>
        <taxon>Rhabditina</taxon>
        <taxon>Diplogasteromorpha</taxon>
        <taxon>Diplogasteroidea</taxon>
        <taxon>Neodiplogasteridae</taxon>
        <taxon>Pristionchus</taxon>
    </lineage>
</organism>
<sequence length="120" mass="13526">LSFALVISRNEAYRIPNLNILLRTPASPVNLHECRFSEAAVRIEPEDEGVLLRGQRLHSQRVAQHGLAGAWVSADLDRLQRDQHRLEQRIEMILTNGQSKWASQPDECVEAGLDGKTHLP</sequence>
<feature type="non-terminal residue" evidence="1">
    <location>
        <position position="120"/>
    </location>
</feature>
<proteinExistence type="predicted"/>
<protein>
    <submittedName>
        <fullName evidence="1">Uncharacterized protein</fullName>
    </submittedName>
</protein>
<keyword evidence="2" id="KW-1185">Reference proteome</keyword>
<feature type="non-terminal residue" evidence="1">
    <location>
        <position position="1"/>
    </location>
</feature>
<dbReference type="EMBL" id="BTRK01000003">
    <property type="protein sequence ID" value="GMR44142.1"/>
    <property type="molecule type" value="Genomic_DNA"/>
</dbReference>
<comment type="caution">
    <text evidence="1">The sequence shown here is derived from an EMBL/GenBank/DDBJ whole genome shotgun (WGS) entry which is preliminary data.</text>
</comment>
<evidence type="ECO:0000313" key="1">
    <source>
        <dbReference type="EMBL" id="GMR44142.1"/>
    </source>
</evidence>